<accession>A0A9P7FG71</accession>
<reference evidence="2" key="1">
    <citation type="journal article" date="2020" name="New Phytol.">
        <title>Comparative genomics reveals dynamic genome evolution in host specialist ectomycorrhizal fungi.</title>
        <authorList>
            <person name="Lofgren L.A."/>
            <person name="Nguyen N.H."/>
            <person name="Vilgalys R."/>
            <person name="Ruytinx J."/>
            <person name="Liao H.L."/>
            <person name="Branco S."/>
            <person name="Kuo A."/>
            <person name="LaButti K."/>
            <person name="Lipzen A."/>
            <person name="Andreopoulos W."/>
            <person name="Pangilinan J."/>
            <person name="Riley R."/>
            <person name="Hundley H."/>
            <person name="Na H."/>
            <person name="Barry K."/>
            <person name="Grigoriev I.V."/>
            <person name="Stajich J.E."/>
            <person name="Kennedy P.G."/>
        </authorList>
    </citation>
    <scope>NUCLEOTIDE SEQUENCE</scope>
    <source>
        <strain evidence="2">FC423</strain>
    </source>
</reference>
<organism evidence="2 3">
    <name type="scientific">Suillus discolor</name>
    <dbReference type="NCBI Taxonomy" id="1912936"/>
    <lineage>
        <taxon>Eukaryota</taxon>
        <taxon>Fungi</taxon>
        <taxon>Dikarya</taxon>
        <taxon>Basidiomycota</taxon>
        <taxon>Agaricomycotina</taxon>
        <taxon>Agaricomycetes</taxon>
        <taxon>Agaricomycetidae</taxon>
        <taxon>Boletales</taxon>
        <taxon>Suillineae</taxon>
        <taxon>Suillaceae</taxon>
        <taxon>Suillus</taxon>
    </lineage>
</organism>
<dbReference type="RefSeq" id="XP_041296884.1">
    <property type="nucleotide sequence ID" value="XM_041439617.1"/>
</dbReference>
<sequence>MTLENTRSKSSVSSVSDDPITLWLPECKTYLDELIFLEGCSKSAGQLCSCGALSISFRCQDCLLPLLSCCAYILQSHLNMPFHRIEEWNNGFHIQLGHRPGEKCCHPKSAFDDDFIIIKIHGIHEVSLDFCGCKHEASHYKQLLQAHLFPAIATDPRTTATFGILKFFHLLSFESKVSAYEFYHSLAHQHDNTGITPIRDRYSIFLRIIYKWRNLRSLKCAGCGHDPASASATQEGELVLLCLACPHPGKNLPDGWLYGIFLAIDVNFHLKRQAISSDNKDPGLSNGWSYFIDEKCYKEYIANNSAVTQERSACTSHNTVNMADAKLSQGFAATGIGTVDCARHDMKLANGVGDLQKDKRYLNMDYLVFSVLFTFTSLKVINFSYDITCQWHKKLWGRVPCLPPCLQPDLTGKIFCFFVPKFHLAAHIEDGWRSPQMWLGEH</sequence>
<proteinExistence type="predicted"/>
<dbReference type="InterPro" id="IPR041457">
    <property type="entry name" value="CxC2_KDZ-assoc"/>
</dbReference>
<evidence type="ECO:0000313" key="2">
    <source>
        <dbReference type="EMBL" id="KAG2115167.1"/>
    </source>
</evidence>
<dbReference type="Pfam" id="PF18758">
    <property type="entry name" value="KDZ"/>
    <property type="match status" value="1"/>
</dbReference>
<dbReference type="AlphaFoldDB" id="A0A9P7FG71"/>
<protein>
    <recommendedName>
        <fullName evidence="1">CxC2-like cysteine cluster KDZ transposase-associated domain-containing protein</fullName>
    </recommendedName>
</protein>
<evidence type="ECO:0000259" key="1">
    <source>
        <dbReference type="Pfam" id="PF18803"/>
    </source>
</evidence>
<dbReference type="GeneID" id="64701876"/>
<dbReference type="EMBL" id="JABBWM010000008">
    <property type="protein sequence ID" value="KAG2115167.1"/>
    <property type="molecule type" value="Genomic_DNA"/>
</dbReference>
<dbReference type="Pfam" id="PF18803">
    <property type="entry name" value="CxC2"/>
    <property type="match status" value="1"/>
</dbReference>
<feature type="domain" description="CxC2-like cysteine cluster KDZ transposase-associated" evidence="1">
    <location>
        <begin position="91"/>
        <end position="194"/>
    </location>
</feature>
<dbReference type="OrthoDB" id="3261436at2759"/>
<comment type="caution">
    <text evidence="2">The sequence shown here is derived from an EMBL/GenBank/DDBJ whole genome shotgun (WGS) entry which is preliminary data.</text>
</comment>
<name>A0A9P7FG71_9AGAM</name>
<evidence type="ECO:0000313" key="3">
    <source>
        <dbReference type="Proteomes" id="UP000823399"/>
    </source>
</evidence>
<dbReference type="Proteomes" id="UP000823399">
    <property type="component" value="Unassembled WGS sequence"/>
</dbReference>
<gene>
    <name evidence="2" type="ORF">F5147DRAFT_743666</name>
</gene>
<dbReference type="InterPro" id="IPR040521">
    <property type="entry name" value="KDZ"/>
</dbReference>
<keyword evidence="3" id="KW-1185">Reference proteome</keyword>